<dbReference type="PANTHER" id="PTHR33204:SF18">
    <property type="entry name" value="TRANSCRIPTIONAL REGULATORY PROTEIN"/>
    <property type="match status" value="1"/>
</dbReference>
<dbReference type="InterPro" id="IPR036390">
    <property type="entry name" value="WH_DNA-bd_sf"/>
</dbReference>
<dbReference type="Proteomes" id="UP000697710">
    <property type="component" value="Unassembled WGS sequence"/>
</dbReference>
<gene>
    <name evidence="5" type="ORF">KC729_22185</name>
</gene>
<dbReference type="PROSITE" id="PS51118">
    <property type="entry name" value="HTH_HXLR"/>
    <property type="match status" value="1"/>
</dbReference>
<keyword evidence="1" id="KW-0805">Transcription regulation</keyword>
<keyword evidence="3" id="KW-0804">Transcription</keyword>
<dbReference type="Pfam" id="PF01638">
    <property type="entry name" value="HxlR"/>
    <property type="match status" value="1"/>
</dbReference>
<dbReference type="SUPFAM" id="SSF46785">
    <property type="entry name" value="Winged helix' DNA-binding domain"/>
    <property type="match status" value="1"/>
</dbReference>
<reference evidence="5" key="2">
    <citation type="journal article" date="2021" name="Microbiome">
        <title>Successional dynamics and alternative stable states in a saline activated sludge microbial community over 9 years.</title>
        <authorList>
            <person name="Wang Y."/>
            <person name="Ye J."/>
            <person name="Ju F."/>
            <person name="Liu L."/>
            <person name="Boyd J.A."/>
            <person name="Deng Y."/>
            <person name="Parks D.H."/>
            <person name="Jiang X."/>
            <person name="Yin X."/>
            <person name="Woodcroft B.J."/>
            <person name="Tyson G.W."/>
            <person name="Hugenholtz P."/>
            <person name="Polz M.F."/>
            <person name="Zhang T."/>
        </authorList>
    </citation>
    <scope>NUCLEOTIDE SEQUENCE</scope>
    <source>
        <strain evidence="5">HKST-UBA01</strain>
    </source>
</reference>
<sequence>ELLCERWTLLVVSRLLDGCRRFNDIHRGMPKISPTLLKQRLEQLEQAGVCYRSPCENGRGHEYLPTEAGRELESIIMGLAVWGQRWSRDLESDDLDPAFLAWSMHTRMNIAAMPTRRIVLEFQFAGTYAQCRRYWLVVENGEVDMCFKHPGHEVDLVISAEIRRFVEAWRGFRDLRAELAGGTIRVEGRQDYRRALPDWLLGSS</sequence>
<accession>A0A956RS87</accession>
<evidence type="ECO:0000256" key="1">
    <source>
        <dbReference type="ARBA" id="ARBA00023015"/>
    </source>
</evidence>
<dbReference type="InterPro" id="IPR002577">
    <property type="entry name" value="HTH_HxlR"/>
</dbReference>
<name>A0A956RS87_UNCEI</name>
<evidence type="ECO:0000256" key="2">
    <source>
        <dbReference type="ARBA" id="ARBA00023125"/>
    </source>
</evidence>
<dbReference type="AlphaFoldDB" id="A0A956RS87"/>
<dbReference type="InterPro" id="IPR036527">
    <property type="entry name" value="SCP2_sterol-bd_dom_sf"/>
</dbReference>
<evidence type="ECO:0000313" key="5">
    <source>
        <dbReference type="EMBL" id="MCA9730407.1"/>
    </source>
</evidence>
<feature type="non-terminal residue" evidence="5">
    <location>
        <position position="1"/>
    </location>
</feature>
<dbReference type="Gene3D" id="1.10.10.10">
    <property type="entry name" value="Winged helix-like DNA-binding domain superfamily/Winged helix DNA-binding domain"/>
    <property type="match status" value="1"/>
</dbReference>
<dbReference type="InterPro" id="IPR036388">
    <property type="entry name" value="WH-like_DNA-bd_sf"/>
</dbReference>
<dbReference type="PANTHER" id="PTHR33204">
    <property type="entry name" value="TRANSCRIPTIONAL REGULATOR, MARR FAMILY"/>
    <property type="match status" value="1"/>
</dbReference>
<feature type="domain" description="HTH hxlR-type" evidence="4">
    <location>
        <begin position="1"/>
        <end position="91"/>
    </location>
</feature>
<comment type="caution">
    <text evidence="5">The sequence shown here is derived from an EMBL/GenBank/DDBJ whole genome shotgun (WGS) entry which is preliminary data.</text>
</comment>
<feature type="non-terminal residue" evidence="5">
    <location>
        <position position="204"/>
    </location>
</feature>
<dbReference type="GO" id="GO:0003677">
    <property type="term" value="F:DNA binding"/>
    <property type="evidence" value="ECO:0007669"/>
    <property type="project" value="UniProtKB-KW"/>
</dbReference>
<keyword evidence="2" id="KW-0238">DNA-binding</keyword>
<reference evidence="5" key="1">
    <citation type="submission" date="2020-04" db="EMBL/GenBank/DDBJ databases">
        <authorList>
            <person name="Zhang T."/>
        </authorList>
    </citation>
    <scope>NUCLEOTIDE SEQUENCE</scope>
    <source>
        <strain evidence="5">HKST-UBA01</strain>
    </source>
</reference>
<protein>
    <submittedName>
        <fullName evidence="5">Helix-turn-helix transcriptional regulator</fullName>
    </submittedName>
</protein>
<dbReference type="SUPFAM" id="SSF55718">
    <property type="entry name" value="SCP-like"/>
    <property type="match status" value="1"/>
</dbReference>
<proteinExistence type="predicted"/>
<dbReference type="EMBL" id="JAGQHR010001179">
    <property type="protein sequence ID" value="MCA9730407.1"/>
    <property type="molecule type" value="Genomic_DNA"/>
</dbReference>
<evidence type="ECO:0000256" key="3">
    <source>
        <dbReference type="ARBA" id="ARBA00023163"/>
    </source>
</evidence>
<organism evidence="5 6">
    <name type="scientific">Eiseniibacteriota bacterium</name>
    <dbReference type="NCBI Taxonomy" id="2212470"/>
    <lineage>
        <taxon>Bacteria</taxon>
        <taxon>Candidatus Eiseniibacteriota</taxon>
    </lineage>
</organism>
<evidence type="ECO:0000259" key="4">
    <source>
        <dbReference type="PROSITE" id="PS51118"/>
    </source>
</evidence>
<evidence type="ECO:0000313" key="6">
    <source>
        <dbReference type="Proteomes" id="UP000697710"/>
    </source>
</evidence>